<name>A0A182NWB2_9DIPT</name>
<keyword evidence="1" id="KW-0193">Cuticle</keyword>
<feature type="region of interest" description="Disordered" evidence="2">
    <location>
        <begin position="131"/>
        <end position="291"/>
    </location>
</feature>
<evidence type="ECO:0000256" key="3">
    <source>
        <dbReference type="SAM" id="SignalP"/>
    </source>
</evidence>
<dbReference type="PROSITE" id="PS51155">
    <property type="entry name" value="CHIT_BIND_RR_2"/>
    <property type="match status" value="1"/>
</dbReference>
<feature type="compositionally biased region" description="Low complexity" evidence="2">
    <location>
        <begin position="207"/>
        <end position="232"/>
    </location>
</feature>
<sequence>MRLDCRWIILPMLALFVEARDERAYRGGKAEYQKADRKGETQFQHQKTVDGTILGCFGYVDGQGKMFVTHYMADVSGYRSVSLSSPDKLTQERARLLRNGEDGSVADVFPVDCTEQGDVGRLQKMAEKIKEEFESGNDEEPHRNSPTNDPKTSNPSQTGAETSPNNKHGSFESPKSTKEPSKEAPKTSNQAKNDNVRLINIRDPNSFRRPSQRSPSSRKPPAKASASDSPMPDTNAQEPSKAMVDPKKQPVPVDDEVNEERDDPKQSPKLSKQPNPFDKGTPKSQPKKGAE</sequence>
<feature type="compositionally biased region" description="Basic and acidic residues" evidence="2">
    <location>
        <begin position="175"/>
        <end position="185"/>
    </location>
</feature>
<dbReference type="EnsemblMetazoa" id="ADIR014191-RA">
    <property type="protein sequence ID" value="ADIR014191-PA"/>
    <property type="gene ID" value="ADIR014191"/>
</dbReference>
<evidence type="ECO:0000313" key="4">
    <source>
        <dbReference type="EnsemblMetazoa" id="ADIR014191-PA"/>
    </source>
</evidence>
<evidence type="ECO:0000256" key="1">
    <source>
        <dbReference type="PROSITE-ProRule" id="PRU00497"/>
    </source>
</evidence>
<dbReference type="InterPro" id="IPR000618">
    <property type="entry name" value="Insect_cuticle"/>
</dbReference>
<feature type="chain" id="PRO_5008130515" evidence="3">
    <location>
        <begin position="20"/>
        <end position="291"/>
    </location>
</feature>
<reference evidence="5" key="1">
    <citation type="submission" date="2013-03" db="EMBL/GenBank/DDBJ databases">
        <title>The Genome Sequence of Anopheles dirus WRAIR2.</title>
        <authorList>
            <consortium name="The Broad Institute Genomics Platform"/>
            <person name="Neafsey D.E."/>
            <person name="Walton C."/>
            <person name="Walker B."/>
            <person name="Young S.K."/>
            <person name="Zeng Q."/>
            <person name="Gargeya S."/>
            <person name="Fitzgerald M."/>
            <person name="Haas B."/>
            <person name="Abouelleil A."/>
            <person name="Allen A.W."/>
            <person name="Alvarado L."/>
            <person name="Arachchi H.M."/>
            <person name="Berlin A.M."/>
            <person name="Chapman S.B."/>
            <person name="Gainer-Dewar J."/>
            <person name="Goldberg J."/>
            <person name="Griggs A."/>
            <person name="Gujja S."/>
            <person name="Hansen M."/>
            <person name="Howarth C."/>
            <person name="Imamovic A."/>
            <person name="Ireland A."/>
            <person name="Larimer J."/>
            <person name="McCowan C."/>
            <person name="Murphy C."/>
            <person name="Pearson M."/>
            <person name="Poon T.W."/>
            <person name="Priest M."/>
            <person name="Roberts A."/>
            <person name="Saif S."/>
            <person name="Shea T."/>
            <person name="Sisk P."/>
            <person name="Sykes S."/>
            <person name="Wortman J."/>
            <person name="Nusbaum C."/>
            <person name="Birren B."/>
        </authorList>
    </citation>
    <scope>NUCLEOTIDE SEQUENCE [LARGE SCALE GENOMIC DNA]</scope>
    <source>
        <strain evidence="5">WRAIR2</strain>
    </source>
</reference>
<dbReference type="STRING" id="7168.A0A182NWB2"/>
<feature type="signal peptide" evidence="3">
    <location>
        <begin position="1"/>
        <end position="19"/>
    </location>
</feature>
<dbReference type="AlphaFoldDB" id="A0A182NWB2"/>
<dbReference type="Proteomes" id="UP000075884">
    <property type="component" value="Unassembled WGS sequence"/>
</dbReference>
<accession>A0A182NWB2</accession>
<keyword evidence="3" id="KW-0732">Signal</keyword>
<dbReference type="Pfam" id="PF00379">
    <property type="entry name" value="Chitin_bind_4"/>
    <property type="match status" value="1"/>
</dbReference>
<organism evidence="4 5">
    <name type="scientific">Anopheles dirus</name>
    <dbReference type="NCBI Taxonomy" id="7168"/>
    <lineage>
        <taxon>Eukaryota</taxon>
        <taxon>Metazoa</taxon>
        <taxon>Ecdysozoa</taxon>
        <taxon>Arthropoda</taxon>
        <taxon>Hexapoda</taxon>
        <taxon>Insecta</taxon>
        <taxon>Pterygota</taxon>
        <taxon>Neoptera</taxon>
        <taxon>Endopterygota</taxon>
        <taxon>Diptera</taxon>
        <taxon>Nematocera</taxon>
        <taxon>Culicoidea</taxon>
        <taxon>Culicidae</taxon>
        <taxon>Anophelinae</taxon>
        <taxon>Anopheles</taxon>
    </lineage>
</organism>
<dbReference type="VEuPathDB" id="VectorBase:ADIR014191"/>
<evidence type="ECO:0000256" key="2">
    <source>
        <dbReference type="SAM" id="MobiDB-lite"/>
    </source>
</evidence>
<reference evidence="4" key="2">
    <citation type="submission" date="2020-05" db="UniProtKB">
        <authorList>
            <consortium name="EnsemblMetazoa"/>
        </authorList>
    </citation>
    <scope>IDENTIFICATION</scope>
    <source>
        <strain evidence="4">WRAIR2</strain>
    </source>
</reference>
<dbReference type="GO" id="GO:0042302">
    <property type="term" value="F:structural constituent of cuticle"/>
    <property type="evidence" value="ECO:0007669"/>
    <property type="project" value="UniProtKB-UniRule"/>
</dbReference>
<feature type="compositionally biased region" description="Basic and acidic residues" evidence="2">
    <location>
        <begin position="131"/>
        <end position="143"/>
    </location>
</feature>
<proteinExistence type="predicted"/>
<feature type="compositionally biased region" description="Polar residues" evidence="2">
    <location>
        <begin position="144"/>
        <end position="168"/>
    </location>
</feature>
<keyword evidence="5" id="KW-1185">Reference proteome</keyword>
<evidence type="ECO:0000313" key="5">
    <source>
        <dbReference type="Proteomes" id="UP000075884"/>
    </source>
</evidence>
<protein>
    <submittedName>
        <fullName evidence="4">Uncharacterized protein</fullName>
    </submittedName>
</protein>